<dbReference type="HOGENOM" id="CLU_921755_0_0_1"/>
<accession>M2YW26</accession>
<dbReference type="Proteomes" id="UP000016932">
    <property type="component" value="Unassembled WGS sequence"/>
</dbReference>
<protein>
    <recommendedName>
        <fullName evidence="2">F-box domain-containing protein</fullName>
    </recommendedName>
</protein>
<dbReference type="InterPro" id="IPR001810">
    <property type="entry name" value="F-box_dom"/>
</dbReference>
<feature type="region of interest" description="Disordered" evidence="1">
    <location>
        <begin position="1"/>
        <end position="30"/>
    </location>
</feature>
<dbReference type="Pfam" id="PF12937">
    <property type="entry name" value="F-box-like"/>
    <property type="match status" value="1"/>
</dbReference>
<organism evidence="3 4">
    <name type="scientific">Pseudocercospora fijiensis (strain CIRAD86)</name>
    <name type="common">Black leaf streak disease fungus</name>
    <name type="synonym">Mycosphaerella fijiensis</name>
    <dbReference type="NCBI Taxonomy" id="383855"/>
    <lineage>
        <taxon>Eukaryota</taxon>
        <taxon>Fungi</taxon>
        <taxon>Dikarya</taxon>
        <taxon>Ascomycota</taxon>
        <taxon>Pezizomycotina</taxon>
        <taxon>Dothideomycetes</taxon>
        <taxon>Dothideomycetidae</taxon>
        <taxon>Mycosphaerellales</taxon>
        <taxon>Mycosphaerellaceae</taxon>
        <taxon>Pseudocercospora</taxon>
    </lineage>
</organism>
<name>M2YW26_PSEFD</name>
<dbReference type="OrthoDB" id="3643063at2759"/>
<keyword evidence="4" id="KW-1185">Reference proteome</keyword>
<dbReference type="Gene3D" id="1.20.1280.50">
    <property type="match status" value="1"/>
</dbReference>
<evidence type="ECO:0000259" key="2">
    <source>
        <dbReference type="PROSITE" id="PS50181"/>
    </source>
</evidence>
<dbReference type="EMBL" id="KB446559">
    <property type="protein sequence ID" value="EME81920.1"/>
    <property type="molecule type" value="Genomic_DNA"/>
</dbReference>
<dbReference type="SMART" id="SM00256">
    <property type="entry name" value="FBOX"/>
    <property type="match status" value="1"/>
</dbReference>
<feature type="domain" description="F-box" evidence="2">
    <location>
        <begin position="39"/>
        <end position="86"/>
    </location>
</feature>
<sequence length="302" mass="34290">MAKNKRRVRDSSVLLPSHNRKPKSSVSQRITRRMTTDAARDAVLYTAELLQRIFEYLPPQSILTAQRVCHQFRDIVAQSSELQNKMVGKDESAVVEQWIVQEFPGNMGEGIFFHRLNQEALPLITLATTDFTYTLITPNDMIFRRWLPPMTEAEHASAVKSNYGGDVFKLAPSLKSALLELRSDPKASWQVLREALNSREEDMFIRAAWTYLYDGNVKSLDYLSLNLRPYMPVTSIVRLGSRSLQEVIAEKEQEYGVGAVMDAAPSISFWGCIQPSESVKKDVRDRGSEEDVVAQLKAGIWF</sequence>
<dbReference type="VEuPathDB" id="FungiDB:MYCFIDRAFT_85134"/>
<dbReference type="InterPro" id="IPR036047">
    <property type="entry name" value="F-box-like_dom_sf"/>
</dbReference>
<proteinExistence type="predicted"/>
<reference evidence="3 4" key="1">
    <citation type="journal article" date="2012" name="PLoS Pathog.">
        <title>Diverse lifestyles and strategies of plant pathogenesis encoded in the genomes of eighteen Dothideomycetes fungi.</title>
        <authorList>
            <person name="Ohm R.A."/>
            <person name="Feau N."/>
            <person name="Henrissat B."/>
            <person name="Schoch C.L."/>
            <person name="Horwitz B.A."/>
            <person name="Barry K.W."/>
            <person name="Condon B.J."/>
            <person name="Copeland A.C."/>
            <person name="Dhillon B."/>
            <person name="Glaser F."/>
            <person name="Hesse C.N."/>
            <person name="Kosti I."/>
            <person name="LaButti K."/>
            <person name="Lindquist E.A."/>
            <person name="Lucas S."/>
            <person name="Salamov A.A."/>
            <person name="Bradshaw R.E."/>
            <person name="Ciuffetti L."/>
            <person name="Hamelin R.C."/>
            <person name="Kema G.H.J."/>
            <person name="Lawrence C."/>
            <person name="Scott J.A."/>
            <person name="Spatafora J.W."/>
            <person name="Turgeon B.G."/>
            <person name="de Wit P.J.G.M."/>
            <person name="Zhong S."/>
            <person name="Goodwin S.B."/>
            <person name="Grigoriev I.V."/>
        </authorList>
    </citation>
    <scope>NUCLEOTIDE SEQUENCE [LARGE SCALE GENOMIC DNA]</scope>
    <source>
        <strain evidence="3 4">CIRAD86</strain>
    </source>
</reference>
<dbReference type="AlphaFoldDB" id="M2YW26"/>
<dbReference type="CDD" id="cd09917">
    <property type="entry name" value="F-box_SF"/>
    <property type="match status" value="1"/>
</dbReference>
<dbReference type="PROSITE" id="PS50181">
    <property type="entry name" value="FBOX"/>
    <property type="match status" value="1"/>
</dbReference>
<evidence type="ECO:0000313" key="4">
    <source>
        <dbReference type="Proteomes" id="UP000016932"/>
    </source>
</evidence>
<evidence type="ECO:0000313" key="3">
    <source>
        <dbReference type="EMBL" id="EME81920.1"/>
    </source>
</evidence>
<dbReference type="SUPFAM" id="SSF81383">
    <property type="entry name" value="F-box domain"/>
    <property type="match status" value="1"/>
</dbReference>
<gene>
    <name evidence="3" type="ORF">MYCFIDRAFT_85134</name>
</gene>
<dbReference type="RefSeq" id="XP_007927427.1">
    <property type="nucleotide sequence ID" value="XM_007929236.1"/>
</dbReference>
<evidence type="ECO:0000256" key="1">
    <source>
        <dbReference type="SAM" id="MobiDB-lite"/>
    </source>
</evidence>
<dbReference type="KEGG" id="pfj:MYCFIDRAFT_85134"/>
<dbReference type="GeneID" id="19342310"/>